<gene>
    <name evidence="2" type="ORF">PCOR1329_LOCUS85524</name>
</gene>
<reference evidence="2" key="1">
    <citation type="submission" date="2023-10" db="EMBL/GenBank/DDBJ databases">
        <authorList>
            <person name="Chen Y."/>
            <person name="Shah S."/>
            <person name="Dougan E. K."/>
            <person name="Thang M."/>
            <person name="Chan C."/>
        </authorList>
    </citation>
    <scope>NUCLEOTIDE SEQUENCE [LARGE SCALE GENOMIC DNA]</scope>
</reference>
<feature type="compositionally biased region" description="Low complexity" evidence="1">
    <location>
        <begin position="35"/>
        <end position="55"/>
    </location>
</feature>
<feature type="compositionally biased region" description="Pro residues" evidence="1">
    <location>
        <begin position="64"/>
        <end position="77"/>
    </location>
</feature>
<evidence type="ECO:0000313" key="3">
    <source>
        <dbReference type="Proteomes" id="UP001189429"/>
    </source>
</evidence>
<comment type="caution">
    <text evidence="2">The sequence shown here is derived from an EMBL/GenBank/DDBJ whole genome shotgun (WGS) entry which is preliminary data.</text>
</comment>
<evidence type="ECO:0000256" key="1">
    <source>
        <dbReference type="SAM" id="MobiDB-lite"/>
    </source>
</evidence>
<feature type="non-terminal residue" evidence="2">
    <location>
        <position position="77"/>
    </location>
</feature>
<proteinExistence type="predicted"/>
<protein>
    <submittedName>
        <fullName evidence="2">Uncharacterized protein</fullName>
    </submittedName>
</protein>
<dbReference type="Proteomes" id="UP001189429">
    <property type="component" value="Unassembled WGS sequence"/>
</dbReference>
<accession>A0ABN9YFW2</accession>
<evidence type="ECO:0000313" key="2">
    <source>
        <dbReference type="EMBL" id="CAK0911756.1"/>
    </source>
</evidence>
<sequence length="77" mass="8160">ARSCAGACRPSRRWLLSQQRLSTPFSGGGRRPQLSPAAASRGPSSASGARSWPRTPGRRRLEPPRPPPGPRLPPPAA</sequence>
<feature type="non-terminal residue" evidence="2">
    <location>
        <position position="1"/>
    </location>
</feature>
<dbReference type="EMBL" id="CAUYUJ010022634">
    <property type="protein sequence ID" value="CAK0911756.1"/>
    <property type="molecule type" value="Genomic_DNA"/>
</dbReference>
<feature type="region of interest" description="Disordered" evidence="1">
    <location>
        <begin position="18"/>
        <end position="77"/>
    </location>
</feature>
<keyword evidence="3" id="KW-1185">Reference proteome</keyword>
<name>A0ABN9YFW2_9DINO</name>
<organism evidence="2 3">
    <name type="scientific">Prorocentrum cordatum</name>
    <dbReference type="NCBI Taxonomy" id="2364126"/>
    <lineage>
        <taxon>Eukaryota</taxon>
        <taxon>Sar</taxon>
        <taxon>Alveolata</taxon>
        <taxon>Dinophyceae</taxon>
        <taxon>Prorocentrales</taxon>
        <taxon>Prorocentraceae</taxon>
        <taxon>Prorocentrum</taxon>
    </lineage>
</organism>